<dbReference type="GO" id="GO:0016887">
    <property type="term" value="F:ATP hydrolysis activity"/>
    <property type="evidence" value="ECO:0007669"/>
    <property type="project" value="InterPro"/>
</dbReference>
<dbReference type="InterPro" id="IPR017871">
    <property type="entry name" value="ABC_transporter-like_CS"/>
</dbReference>
<dbReference type="FunFam" id="3.40.50.300:FF:000221">
    <property type="entry name" value="Multidrug ABC transporter ATP-binding protein"/>
    <property type="match status" value="1"/>
</dbReference>
<dbReference type="Gene3D" id="1.20.1560.10">
    <property type="entry name" value="ABC transporter type 1, transmembrane domain"/>
    <property type="match status" value="1"/>
</dbReference>
<evidence type="ECO:0000256" key="7">
    <source>
        <dbReference type="ARBA" id="ARBA00022840"/>
    </source>
</evidence>
<sequence length="581" mass="61994">MGSFVANLKETLSEKGRESFRWVVVLSVVVGLIRGGALIAFIPASSALVSGRTVWGLTTGGWVGVVGASAAAAFVIEYALSLKNYSVAFDFLRFLHIAIGRKVAAMPLGAFTPDTAGKTSRLVSRELMLLGEIFAHMFSPALIDVVTSLTMLVGICVWNPPLGLACLLAIPFMWAAVWASRRALAHEARLTEPAANELAGRLVEYAQKQGALRACGRGDSFDALTAAEDAYQRRATKGLWWATAGQVVNGMAAQVVVVSVVYAIGAVAAGGSLSPLEAVVAIGVLLRFMQILVNIGALVSSFETRRPVLELAHEVLSTPELPEPAESAPVTVPGEVVVDSVDFGYEAGAGVLHDVSFRAAPGTMTAIVGPSGCGKTTIARLVCRFYDVDSGAVRVGGNDVRDYSTEDLMEQLSMVFQDVYLFDDTLIANIRVGREDATDEQVMAAARMAGAEEIADRLPLGWSTPVGEGGRALSGGERQRVSVARALLKGSPIVLFDEATSALDPENESHIVEAMEELRRSSTLIVIAHKLDTIASADQIVVLDENGRVVQIGAHQELYDAGGPYRRFWRARERAKGWRLV</sequence>
<dbReference type="InterPro" id="IPR039421">
    <property type="entry name" value="Type_1_exporter"/>
</dbReference>
<evidence type="ECO:0000256" key="5">
    <source>
        <dbReference type="ARBA" id="ARBA00022692"/>
    </source>
</evidence>
<dbReference type="InterPro" id="IPR003439">
    <property type="entry name" value="ABC_transporter-like_ATP-bd"/>
</dbReference>
<dbReference type="EMBL" id="CP017298">
    <property type="protein sequence ID" value="AOS47912.1"/>
    <property type="molecule type" value="Genomic_DNA"/>
</dbReference>
<keyword evidence="4" id="KW-0997">Cell inner membrane</keyword>
<evidence type="ECO:0000256" key="6">
    <source>
        <dbReference type="ARBA" id="ARBA00022741"/>
    </source>
</evidence>
<evidence type="ECO:0000313" key="14">
    <source>
        <dbReference type="EMBL" id="AOS47912.1"/>
    </source>
</evidence>
<keyword evidence="7" id="KW-0067">ATP-binding</keyword>
<dbReference type="InterPro" id="IPR036640">
    <property type="entry name" value="ABC1_TM_sf"/>
</dbReference>
<evidence type="ECO:0000259" key="12">
    <source>
        <dbReference type="PROSITE" id="PS50893"/>
    </source>
</evidence>
<evidence type="ECO:0000256" key="8">
    <source>
        <dbReference type="ARBA" id="ARBA00022989"/>
    </source>
</evidence>
<dbReference type="GO" id="GO:0005886">
    <property type="term" value="C:plasma membrane"/>
    <property type="evidence" value="ECO:0007669"/>
    <property type="project" value="UniProtKB-SubCell"/>
</dbReference>
<comment type="similarity">
    <text evidence="10">Belongs to the ABC transporter superfamily. Siderophore-Fe(3+) uptake transporter (SIUT) (TC 3.A.1.21) family.</text>
</comment>
<evidence type="ECO:0000256" key="11">
    <source>
        <dbReference type="SAM" id="Phobius"/>
    </source>
</evidence>
<feature type="domain" description="ABC transmembrane type-1" evidence="13">
    <location>
        <begin position="22"/>
        <end position="304"/>
    </location>
</feature>
<dbReference type="InterPro" id="IPR011527">
    <property type="entry name" value="ABC1_TM_dom"/>
</dbReference>
<dbReference type="AlphaFoldDB" id="A0A1D8B447"/>
<dbReference type="GO" id="GO:0005524">
    <property type="term" value="F:ATP binding"/>
    <property type="evidence" value="ECO:0007669"/>
    <property type="project" value="UniProtKB-KW"/>
</dbReference>
<feature type="transmembrane region" description="Helical" evidence="11">
    <location>
        <begin position="276"/>
        <end position="299"/>
    </location>
</feature>
<protein>
    <submittedName>
        <fullName evidence="14">ABC transporter</fullName>
    </submittedName>
</protein>
<dbReference type="Pfam" id="PF00005">
    <property type="entry name" value="ABC_tran"/>
    <property type="match status" value="1"/>
</dbReference>
<dbReference type="PROSITE" id="PS50893">
    <property type="entry name" value="ABC_TRANSPORTER_2"/>
    <property type="match status" value="1"/>
</dbReference>
<dbReference type="InterPro" id="IPR003593">
    <property type="entry name" value="AAA+_ATPase"/>
</dbReference>
<dbReference type="PROSITE" id="PS00211">
    <property type="entry name" value="ABC_TRANSPORTER_1"/>
    <property type="match status" value="1"/>
</dbReference>
<dbReference type="STRING" id="178339.BH719_08770"/>
<keyword evidence="15" id="KW-1185">Reference proteome</keyword>
<evidence type="ECO:0000256" key="4">
    <source>
        <dbReference type="ARBA" id="ARBA00022519"/>
    </source>
</evidence>
<proteinExistence type="inferred from homology"/>
<comment type="subcellular location">
    <subcellularLocation>
        <location evidence="1">Cell inner membrane</location>
        <topology evidence="1">Multi-pass membrane protein</topology>
    </subcellularLocation>
</comment>
<gene>
    <name evidence="14" type="ORF">BH719_08770</name>
</gene>
<dbReference type="SUPFAM" id="SSF52540">
    <property type="entry name" value="P-loop containing nucleoside triphosphate hydrolases"/>
    <property type="match status" value="1"/>
</dbReference>
<keyword evidence="9 11" id="KW-0472">Membrane</keyword>
<evidence type="ECO:0000256" key="1">
    <source>
        <dbReference type="ARBA" id="ARBA00004429"/>
    </source>
</evidence>
<feature type="transmembrane region" description="Helical" evidence="11">
    <location>
        <begin position="54"/>
        <end position="79"/>
    </location>
</feature>
<evidence type="ECO:0000259" key="13">
    <source>
        <dbReference type="PROSITE" id="PS50929"/>
    </source>
</evidence>
<dbReference type="PANTHER" id="PTHR24221:SF654">
    <property type="entry name" value="ATP-BINDING CASSETTE SUB-FAMILY B MEMBER 6"/>
    <property type="match status" value="1"/>
</dbReference>
<evidence type="ECO:0000256" key="9">
    <source>
        <dbReference type="ARBA" id="ARBA00023136"/>
    </source>
</evidence>
<keyword evidence="2" id="KW-0813">Transport</keyword>
<feature type="domain" description="ABC transporter" evidence="12">
    <location>
        <begin position="336"/>
        <end position="571"/>
    </location>
</feature>
<dbReference type="RefSeq" id="WP_009744484.1">
    <property type="nucleotide sequence ID" value="NZ_CP017298.1"/>
</dbReference>
<dbReference type="SUPFAM" id="SSF90123">
    <property type="entry name" value="ABC transporter transmembrane region"/>
    <property type="match status" value="1"/>
</dbReference>
<name>A0A1D8B447_9ACTO</name>
<organism evidence="14 15">
    <name type="scientific">Pauljensenia hongkongensis</name>
    <dbReference type="NCBI Taxonomy" id="178339"/>
    <lineage>
        <taxon>Bacteria</taxon>
        <taxon>Bacillati</taxon>
        <taxon>Actinomycetota</taxon>
        <taxon>Actinomycetes</taxon>
        <taxon>Actinomycetales</taxon>
        <taxon>Actinomycetaceae</taxon>
        <taxon>Pauljensenia</taxon>
    </lineage>
</organism>
<feature type="transmembrane region" description="Helical" evidence="11">
    <location>
        <begin position="239"/>
        <end position="264"/>
    </location>
</feature>
<accession>A0A1D8B447</accession>
<feature type="transmembrane region" description="Helical" evidence="11">
    <location>
        <begin position="20"/>
        <end position="42"/>
    </location>
</feature>
<dbReference type="Proteomes" id="UP000095214">
    <property type="component" value="Chromosome"/>
</dbReference>
<keyword evidence="3" id="KW-1003">Cell membrane</keyword>
<dbReference type="Gene3D" id="3.40.50.300">
    <property type="entry name" value="P-loop containing nucleotide triphosphate hydrolases"/>
    <property type="match status" value="1"/>
</dbReference>
<feature type="transmembrane region" description="Helical" evidence="11">
    <location>
        <begin position="161"/>
        <end position="179"/>
    </location>
</feature>
<evidence type="ECO:0000256" key="10">
    <source>
        <dbReference type="ARBA" id="ARBA00023455"/>
    </source>
</evidence>
<keyword evidence="6" id="KW-0547">Nucleotide-binding</keyword>
<dbReference type="PROSITE" id="PS50929">
    <property type="entry name" value="ABC_TM1F"/>
    <property type="match status" value="1"/>
</dbReference>
<reference evidence="14 15" key="1">
    <citation type="submission" date="2016-09" db="EMBL/GenBank/DDBJ databases">
        <title>Complete genome sequence of Actinomyces hongkongensis HKU8.</title>
        <authorList>
            <person name="Gao Y.-X."/>
            <person name="Zhou Y.-Y."/>
            <person name="Xie Y."/>
            <person name="Wang M."/>
            <person name="Wang S.-J."/>
            <person name="Shen S.-G."/>
        </authorList>
    </citation>
    <scope>NUCLEOTIDE SEQUENCE [LARGE SCALE GENOMIC DNA]</scope>
    <source>
        <strain evidence="14 15">HKU8</strain>
    </source>
</reference>
<dbReference type="InterPro" id="IPR027417">
    <property type="entry name" value="P-loop_NTPase"/>
</dbReference>
<dbReference type="GO" id="GO:0140359">
    <property type="term" value="F:ABC-type transporter activity"/>
    <property type="evidence" value="ECO:0007669"/>
    <property type="project" value="InterPro"/>
</dbReference>
<evidence type="ECO:0000256" key="2">
    <source>
        <dbReference type="ARBA" id="ARBA00022448"/>
    </source>
</evidence>
<dbReference type="SMART" id="SM00382">
    <property type="entry name" value="AAA"/>
    <property type="match status" value="1"/>
</dbReference>
<evidence type="ECO:0000313" key="15">
    <source>
        <dbReference type="Proteomes" id="UP000095214"/>
    </source>
</evidence>
<dbReference type="GO" id="GO:0034040">
    <property type="term" value="F:ATPase-coupled lipid transmembrane transporter activity"/>
    <property type="evidence" value="ECO:0007669"/>
    <property type="project" value="TreeGrafter"/>
</dbReference>
<keyword evidence="5 11" id="KW-0812">Transmembrane</keyword>
<dbReference type="KEGG" id="phon:BH719_08770"/>
<dbReference type="OrthoDB" id="9806127at2"/>
<dbReference type="PANTHER" id="PTHR24221">
    <property type="entry name" value="ATP-BINDING CASSETTE SUB-FAMILY B"/>
    <property type="match status" value="1"/>
</dbReference>
<evidence type="ECO:0000256" key="3">
    <source>
        <dbReference type="ARBA" id="ARBA00022475"/>
    </source>
</evidence>
<keyword evidence="8 11" id="KW-1133">Transmembrane helix</keyword>